<dbReference type="AlphaFoldDB" id="A0A6S6PVH2"/>
<proteinExistence type="inferred from homology"/>
<geneLocation type="plasmid" evidence="9 10">
    <name>pAAJCM20276_1</name>
</geneLocation>
<dbReference type="Pfam" id="PF05598">
    <property type="entry name" value="DUF772"/>
    <property type="match status" value="1"/>
</dbReference>
<accession>A0A6S6PVH2</accession>
<dbReference type="PANTHER" id="PTHR35604">
    <property type="entry name" value="TRANSPOSASE INSH FOR INSERTION SEQUENCE ELEMENT IS5A-RELATED"/>
    <property type="match status" value="1"/>
</dbReference>
<dbReference type="InterPro" id="IPR047959">
    <property type="entry name" value="Transpos_IS5"/>
</dbReference>
<keyword evidence="5" id="KW-0233">DNA recombination</keyword>
<evidence type="ECO:0000259" key="7">
    <source>
        <dbReference type="Pfam" id="PF01609"/>
    </source>
</evidence>
<feature type="compositionally biased region" description="Basic and acidic residues" evidence="6">
    <location>
        <begin position="157"/>
        <end position="177"/>
    </location>
</feature>
<evidence type="ECO:0000256" key="6">
    <source>
        <dbReference type="SAM" id="MobiDB-lite"/>
    </source>
</evidence>
<keyword evidence="9" id="KW-0614">Plasmid</keyword>
<comment type="similarity">
    <text evidence="2">Belongs to the transposase 11 family.</text>
</comment>
<evidence type="ECO:0000256" key="2">
    <source>
        <dbReference type="ARBA" id="ARBA00010075"/>
    </source>
</evidence>
<reference evidence="9 10" key="1">
    <citation type="submission" date="2020-07" db="EMBL/GenBank/DDBJ databases">
        <title>Complete Genome Sequence of an acetic acid bacterium, Acetobacter aceti JCM20276.</title>
        <authorList>
            <person name="Hirose Y."/>
            <person name="Mihara H."/>
        </authorList>
    </citation>
    <scope>NUCLEOTIDE SEQUENCE [LARGE SCALE GENOMIC DNA]</scope>
    <source>
        <strain evidence="9 10">JCM20276</strain>
        <plasmid evidence="9 10">pAAJCM20276_1</plasmid>
    </source>
</reference>
<comment type="function">
    <text evidence="1">Involved in the transposition of the insertion sequence IS5.</text>
</comment>
<feature type="region of interest" description="Disordered" evidence="6">
    <location>
        <begin position="156"/>
        <end position="179"/>
    </location>
</feature>
<evidence type="ECO:0000256" key="3">
    <source>
        <dbReference type="ARBA" id="ARBA00022578"/>
    </source>
</evidence>
<evidence type="ECO:0000313" key="10">
    <source>
        <dbReference type="Proteomes" id="UP000515220"/>
    </source>
</evidence>
<feature type="domain" description="Transposase InsH N-terminal" evidence="8">
    <location>
        <begin position="19"/>
        <end position="112"/>
    </location>
</feature>
<name>A0A6S6PVH2_ACEAC</name>
<evidence type="ECO:0000256" key="1">
    <source>
        <dbReference type="ARBA" id="ARBA00003544"/>
    </source>
</evidence>
<dbReference type="Proteomes" id="UP000515220">
    <property type="component" value="Plasmid pAAJCM20276_1"/>
</dbReference>
<gene>
    <name evidence="9" type="ORF">AAJCM20276_36280</name>
</gene>
<dbReference type="InterPro" id="IPR002559">
    <property type="entry name" value="Transposase_11"/>
</dbReference>
<dbReference type="EMBL" id="AP023327">
    <property type="protein sequence ID" value="BCI69004.1"/>
    <property type="molecule type" value="Genomic_DNA"/>
</dbReference>
<dbReference type="InterPro" id="IPR008490">
    <property type="entry name" value="Transposase_InsH_N"/>
</dbReference>
<keyword evidence="3" id="KW-0815">Transposition</keyword>
<dbReference type="RefSeq" id="WP_185230092.1">
    <property type="nucleotide sequence ID" value="NZ_AP023327.1"/>
</dbReference>
<dbReference type="GO" id="GO:0004803">
    <property type="term" value="F:transposase activity"/>
    <property type="evidence" value="ECO:0007669"/>
    <property type="project" value="InterPro"/>
</dbReference>
<sequence length="359" mass="41157">MNQPGFFDVEERLSRLSGLGDQLEAFSRTVDFEVFRPDLDKALSYSDGRKGGRPPFDPVLMFKILVIQTLNTLSDERTEYLINDRLSFMRFLGLGLSDRVPDAKTVWLFRERLTQAGAIEILFNRFDATLRNAGYLPMSGQILDATLVAAPKQRNTNAEKADMREGRIPQDWQDKPSKLSHKDRHARWTLKFTKAKRQDDGNMPATDLAIPFFGYKSHISIDRKFRLIHKWKATDAAASDGARLREGLLDKTNLASTVRADTAYRSKANEDFMEKQGFVSKVHRKKPHLKPMPRHIQRSNAGKSVIRSRVEHVFADQKSQTELFIRTVGIIRATMRIGLANIIYNMRRFLFLERLNASA</sequence>
<evidence type="ECO:0000313" key="9">
    <source>
        <dbReference type="EMBL" id="BCI69004.1"/>
    </source>
</evidence>
<dbReference type="NCBIfam" id="NF033581">
    <property type="entry name" value="transpos_IS5_4"/>
    <property type="match status" value="1"/>
</dbReference>
<evidence type="ECO:0000256" key="4">
    <source>
        <dbReference type="ARBA" id="ARBA00023125"/>
    </source>
</evidence>
<evidence type="ECO:0000256" key="5">
    <source>
        <dbReference type="ARBA" id="ARBA00023172"/>
    </source>
</evidence>
<keyword evidence="4" id="KW-0238">DNA-binding</keyword>
<organism evidence="9 10">
    <name type="scientific">Acetobacter aceti</name>
    <dbReference type="NCBI Taxonomy" id="435"/>
    <lineage>
        <taxon>Bacteria</taxon>
        <taxon>Pseudomonadati</taxon>
        <taxon>Pseudomonadota</taxon>
        <taxon>Alphaproteobacteria</taxon>
        <taxon>Acetobacterales</taxon>
        <taxon>Acetobacteraceae</taxon>
        <taxon>Acetobacter</taxon>
        <taxon>Acetobacter subgen. Acetobacter</taxon>
    </lineage>
</organism>
<dbReference type="Pfam" id="PF01609">
    <property type="entry name" value="DDE_Tnp_1"/>
    <property type="match status" value="1"/>
</dbReference>
<dbReference type="PANTHER" id="PTHR35604:SF2">
    <property type="entry name" value="TRANSPOSASE INSH FOR INSERTION SEQUENCE ELEMENT IS5A-RELATED"/>
    <property type="match status" value="1"/>
</dbReference>
<feature type="domain" description="Transposase IS4-like" evidence="7">
    <location>
        <begin position="138"/>
        <end position="346"/>
    </location>
</feature>
<evidence type="ECO:0000259" key="8">
    <source>
        <dbReference type="Pfam" id="PF05598"/>
    </source>
</evidence>
<dbReference type="GO" id="GO:0006313">
    <property type="term" value="P:DNA transposition"/>
    <property type="evidence" value="ECO:0007669"/>
    <property type="project" value="InterPro"/>
</dbReference>
<dbReference type="GO" id="GO:0003677">
    <property type="term" value="F:DNA binding"/>
    <property type="evidence" value="ECO:0007669"/>
    <property type="project" value="UniProtKB-KW"/>
</dbReference>
<protein>
    <submittedName>
        <fullName evidence="9">IS5 family transposase ISMac22</fullName>
    </submittedName>
</protein>